<dbReference type="GO" id="GO:0003676">
    <property type="term" value="F:nucleic acid binding"/>
    <property type="evidence" value="ECO:0007669"/>
    <property type="project" value="InterPro"/>
</dbReference>
<dbReference type="GO" id="GO:0003964">
    <property type="term" value="F:RNA-directed DNA polymerase activity"/>
    <property type="evidence" value="ECO:0007669"/>
    <property type="project" value="UniProtKB-KW"/>
</dbReference>
<dbReference type="PROSITE" id="PS00141">
    <property type="entry name" value="ASP_PROTEASE"/>
    <property type="match status" value="1"/>
</dbReference>
<proteinExistence type="predicted"/>
<dbReference type="PROSITE" id="PS50158">
    <property type="entry name" value="ZF_CCHC"/>
    <property type="match status" value="1"/>
</dbReference>
<evidence type="ECO:0000256" key="2">
    <source>
        <dbReference type="ARBA" id="ARBA00022679"/>
    </source>
</evidence>
<evidence type="ECO:0000256" key="7">
    <source>
        <dbReference type="ARBA" id="ARBA00022918"/>
    </source>
</evidence>
<feature type="compositionally biased region" description="Basic and acidic residues" evidence="10">
    <location>
        <begin position="481"/>
        <end position="491"/>
    </location>
</feature>
<dbReference type="PANTHER" id="PTHR37984:SF5">
    <property type="entry name" value="PROTEIN NYNRIN-LIKE"/>
    <property type="match status" value="1"/>
</dbReference>
<feature type="compositionally biased region" description="Polar residues" evidence="10">
    <location>
        <begin position="469"/>
        <end position="478"/>
    </location>
</feature>
<evidence type="ECO:0000256" key="3">
    <source>
        <dbReference type="ARBA" id="ARBA00022695"/>
    </source>
</evidence>
<dbReference type="InterPro" id="IPR041373">
    <property type="entry name" value="RT_RNaseH"/>
</dbReference>
<dbReference type="PROSITE" id="PS50994">
    <property type="entry name" value="INTEGRASE"/>
    <property type="match status" value="1"/>
</dbReference>
<name>A0A7E4URW5_PANRE</name>
<dbReference type="InterPro" id="IPR001584">
    <property type="entry name" value="Integrase_cat-core"/>
</dbReference>
<protein>
    <recommendedName>
        <fullName evidence="1">RNA-directed DNA polymerase</fullName>
        <ecNumber evidence="1">2.7.7.49</ecNumber>
    </recommendedName>
</protein>
<dbReference type="CDD" id="cd01647">
    <property type="entry name" value="RT_LTR"/>
    <property type="match status" value="1"/>
</dbReference>
<dbReference type="FunFam" id="1.10.340.70:FF:000003">
    <property type="entry name" value="Protein CBG25708"/>
    <property type="match status" value="1"/>
</dbReference>
<dbReference type="Pfam" id="PF00078">
    <property type="entry name" value="RVT_1"/>
    <property type="match status" value="1"/>
</dbReference>
<dbReference type="Pfam" id="PF17917">
    <property type="entry name" value="RT_RNaseH"/>
    <property type="match status" value="1"/>
</dbReference>
<dbReference type="Gene3D" id="1.10.340.70">
    <property type="match status" value="1"/>
</dbReference>
<dbReference type="GO" id="GO:0006508">
    <property type="term" value="P:proteolysis"/>
    <property type="evidence" value="ECO:0007669"/>
    <property type="project" value="InterPro"/>
</dbReference>
<dbReference type="GO" id="GO:0004519">
    <property type="term" value="F:endonuclease activity"/>
    <property type="evidence" value="ECO:0007669"/>
    <property type="project" value="UniProtKB-KW"/>
</dbReference>
<dbReference type="Pfam" id="PF13650">
    <property type="entry name" value="Asp_protease_2"/>
    <property type="match status" value="1"/>
</dbReference>
<evidence type="ECO:0000259" key="13">
    <source>
        <dbReference type="PROSITE" id="PS50994"/>
    </source>
</evidence>
<evidence type="ECO:0000256" key="9">
    <source>
        <dbReference type="SAM" id="Coils"/>
    </source>
</evidence>
<evidence type="ECO:0000256" key="4">
    <source>
        <dbReference type="ARBA" id="ARBA00022722"/>
    </source>
</evidence>
<feature type="domain" description="Integrase catalytic" evidence="13">
    <location>
        <begin position="1872"/>
        <end position="2039"/>
    </location>
</feature>
<dbReference type="InterPro" id="IPR043128">
    <property type="entry name" value="Rev_trsase/Diguanyl_cyclase"/>
</dbReference>
<dbReference type="SUPFAM" id="SSF56672">
    <property type="entry name" value="DNA/RNA polymerases"/>
    <property type="match status" value="1"/>
</dbReference>
<dbReference type="InterPro" id="IPR050951">
    <property type="entry name" value="Retrovirus_Pol_polyprotein"/>
</dbReference>
<evidence type="ECO:0000256" key="6">
    <source>
        <dbReference type="ARBA" id="ARBA00022801"/>
    </source>
</evidence>
<evidence type="ECO:0000259" key="12">
    <source>
        <dbReference type="PROSITE" id="PS50878"/>
    </source>
</evidence>
<dbReference type="SUPFAM" id="SSF57756">
    <property type="entry name" value="Retrovirus zinc finger-like domains"/>
    <property type="match status" value="1"/>
</dbReference>
<keyword evidence="5" id="KW-0255">Endonuclease</keyword>
<keyword evidence="8" id="KW-0479">Metal-binding</keyword>
<dbReference type="Gene3D" id="3.10.10.10">
    <property type="entry name" value="HIV Type 1 Reverse Transcriptase, subunit A, domain 1"/>
    <property type="match status" value="1"/>
</dbReference>
<evidence type="ECO:0000256" key="5">
    <source>
        <dbReference type="ARBA" id="ARBA00022759"/>
    </source>
</evidence>
<dbReference type="GO" id="GO:0042575">
    <property type="term" value="C:DNA polymerase complex"/>
    <property type="evidence" value="ECO:0007669"/>
    <property type="project" value="UniProtKB-ARBA"/>
</dbReference>
<dbReference type="Proteomes" id="UP000492821">
    <property type="component" value="Unassembled WGS sequence"/>
</dbReference>
<dbReference type="InterPro" id="IPR041588">
    <property type="entry name" value="Integrase_H2C2"/>
</dbReference>
<evidence type="ECO:0000256" key="8">
    <source>
        <dbReference type="PROSITE-ProRule" id="PRU00047"/>
    </source>
</evidence>
<keyword evidence="3" id="KW-0548">Nucleotidyltransferase</keyword>
<dbReference type="WBParaSite" id="Pan_g12092.t1">
    <property type="protein sequence ID" value="Pan_g12092.t1"/>
    <property type="gene ID" value="Pan_g12092"/>
</dbReference>
<evidence type="ECO:0000256" key="1">
    <source>
        <dbReference type="ARBA" id="ARBA00012493"/>
    </source>
</evidence>
<reference evidence="14" key="1">
    <citation type="journal article" date="2013" name="Genetics">
        <title>The draft genome and transcriptome of Panagrellus redivivus are shaped by the harsh demands of a free-living lifestyle.</title>
        <authorList>
            <person name="Srinivasan J."/>
            <person name="Dillman A.R."/>
            <person name="Macchietto M.G."/>
            <person name="Heikkinen L."/>
            <person name="Lakso M."/>
            <person name="Fracchia K.M."/>
            <person name="Antoshechkin I."/>
            <person name="Mortazavi A."/>
            <person name="Wong G."/>
            <person name="Sternberg P.W."/>
        </authorList>
    </citation>
    <scope>NUCLEOTIDE SEQUENCE [LARGE SCALE GENOMIC DNA]</scope>
    <source>
        <strain evidence="14">MT8872</strain>
    </source>
</reference>
<keyword evidence="8" id="KW-0863">Zinc-finger</keyword>
<sequence>MDTLNTEGWHMDTSDFADKLFPPKDVEAFAYLLPQLRRHEEASARTVRALKRDLEKLDKRVLEMETEIRELMMETKQSLVTVSTGTREIRDRMAQDETSRKADAALLWKTVEDVGVKLDDIDDKLIGLNAKVSELVAEKELLGRLSAKTEIEMDEWPFDIKEEKRAIAFGQDASTQRPTPPPTPPLELPEDLRNLDSMIEHLLTIEMENPEYSDDHPLVKARQNLEKRRKGQKLTTAERNTDCAWSSQAFTVERKFEPFDGKMRKSFDEWHAMFEDNLAFLQFPPTSEQKLARLKGCLTDRARLFFNWVPEGDRDTYQKAVDLLKAEYSETLVRQLATRDLTTLRHLPTESVDDFCLKLEAVTYRAYPDKSKDEVQFLLAREFLNRVRIDIRDKLIRKDLSSYKAMLETATKIEIQKNEEKARATANTQIMPIQNNDRSAARRKCYYCGKEGHVKRYCRKFIADNGNGSNNKAGQQYGKSDYSDKTQQTHDKPKKSAFRFGKPNATTQAMFIGICVYTMIGLSAGALMCPQDAPKTLWALPTQPICAETDWEPTGPLIPAKWQVFRPNSVEYVTTAYHCQCIETTVTRLVSFWNNNEYHRHTRPLYTTATECQTMRKTGVSRAGHMEVVDNLWATNNTVKADDSSWPFSIGTTNTSEVNCYLYTNQVYTRHGIAEAQIPFSTPSPCYYQQGVCPMYEQGVLIWEPNVDQQCQQIQMAEWNGTYTTGVWMADTKDFALSFQKASVLKDCNRTLVISDQGYGVLADAFNATVQTKPRDKRNVGVVYSNQLAAELTALQVETVQITRRLFMATLKRICAGLQAIAEATLALAAANPTLLARELLNASTITARLISANVLEIQPCFEVPMESIQYVQQPYCFDRLPVEFEHRHKLYEGYLDSITGILTDTAKTVPCAEYRNLFIQLSDGKMQKYDQTTGHFQYVDEVKEIKRFRIMDFPQLNLERTFHNLVLANLSELYTTRHFTTSLIEAMAFENTIGRMAVEATGLTTTKDRHTTNKASLVMLMGGMGLLEKLWIIVCCLFVTVKFFAYRLLPSWLIELTSGCNVVSIITKGLTSCFRSRRDPPGLPVVNIPAPPQERPLIEEDHRRPSTTHLQRKWPSTATLGGRVQTLMIRAKNSAAHTVAYIKGAQLTALIDTGAALSVMPEHTARALDLMEQLQEEMVDLIGVSEKPVTTMGVITTNMELAGHMVSVEWLILPSKIAPPNTFDVLIGCDTMKNLPPIAFDFQKGLVMIGRATAQTWTAAEVAEEKEICFPDTEADKQQEEKLIKLLQEYPDVLSEDEFDLGCCSITAPTMELIENKPKATKPYRVPAKTREAVKTFIQQMLIAGIIIESTTPWLANLLMIKKSNGTLRPCMDFRPLNAITVPDSFPLPRIEDLLEKATGYSWYSAIDLASGFWQIPLDEETQRYCGFITEFGTYQMTRMPFGLRNAPAIFARTMAKVLAGLDDIVTVYLDDVLIHTKEEAFEEHLQAVRLVLMRLRRYNLKAKPAKCNLARRSITYVGHEISARGYQPSDDHIKALKKYSEPKNAADVRRFLGLAGFFRRFVEGFAEIAAPLSDLLKDEVEFKWEDTETEAFRRLIECLTKPPVLMKPDYSKPFVVHTDASLSAIGGAILQQDENGSLRAIGFTSRTLTDAEKNYPAVEAELLAIVETLKKFKYLLYKHKVMLKTDHKPLIYLFQKLSSSPKLNRWLLEIQEFDITVEHLDGSKNVIADALSRPPTATVWANETKEMPRRKLIRKLTQKDALLARVASAIENEWSHEAPADKEFKQYWDVRGTLRLNNEVIERDCRVVVPAEMRTEILAELHTGHFGASRMKRKARRNVWWPNLSKQIEEWVESCAACQKYSKARPEAVPEPWPAAHGAWNRVHLDFAGPIWNSMWLVGIDAFSRFPFVVKMSKTTAAKLIEALTTVFGLLGFPHVVVSDNGPQFASQEFADFLSENGSRQMLTPPYNPRSNGLAERFVQTLKTSVKRQLEADNTVGAGSSKTLIKSLSHDAICGRPRLARNVNVRQKPHRAFIKSTRKQPNGEEVWRYDTTTKTWKPAKVLRAEGRKIVVVEDQEGKNLRLPADRVRRRRASIQYLSRAPHNSDNHPLTNNYRGDRGMSLMFNVAVIPDEEVLKIYSRMELSTAVSRFNAELTVNYPSGFPMTLHLEDPEKPRPCSYQLRWMKDGKPKVQLGQYTTSVACELMLAEGLTEQRLDLATDTAGVCFAWLFDRRNDAGEQDRSGTWKPTTVGERMRALRIIREAARLKPVRHVRLEDVEIQDGAI</sequence>
<dbReference type="Gene3D" id="3.30.70.270">
    <property type="match status" value="2"/>
</dbReference>
<dbReference type="InterPro" id="IPR012337">
    <property type="entry name" value="RNaseH-like_sf"/>
</dbReference>
<keyword evidence="4" id="KW-0540">Nuclease</keyword>
<dbReference type="PROSITE" id="PS50878">
    <property type="entry name" value="RT_POL"/>
    <property type="match status" value="1"/>
</dbReference>
<dbReference type="Pfam" id="PF17921">
    <property type="entry name" value="Integrase_H2C2"/>
    <property type="match status" value="1"/>
</dbReference>
<dbReference type="InterPro" id="IPR001878">
    <property type="entry name" value="Znf_CCHC"/>
</dbReference>
<dbReference type="CDD" id="cd00303">
    <property type="entry name" value="retropepsin_like"/>
    <property type="match status" value="1"/>
</dbReference>
<dbReference type="GO" id="GO:0008270">
    <property type="term" value="F:zinc ion binding"/>
    <property type="evidence" value="ECO:0007669"/>
    <property type="project" value="UniProtKB-KW"/>
</dbReference>
<evidence type="ECO:0000313" key="15">
    <source>
        <dbReference type="WBParaSite" id="Pan_g12092.t1"/>
    </source>
</evidence>
<dbReference type="FunFam" id="3.10.20.370:FF:000001">
    <property type="entry name" value="Retrovirus-related Pol polyprotein from transposon 17.6-like protein"/>
    <property type="match status" value="1"/>
</dbReference>
<dbReference type="InterPro" id="IPR036875">
    <property type="entry name" value="Znf_CCHC_sf"/>
</dbReference>
<dbReference type="GO" id="GO:0019899">
    <property type="term" value="F:enzyme binding"/>
    <property type="evidence" value="ECO:0007669"/>
    <property type="project" value="UniProtKB-ARBA"/>
</dbReference>
<evidence type="ECO:0000259" key="11">
    <source>
        <dbReference type="PROSITE" id="PS50158"/>
    </source>
</evidence>
<dbReference type="Gene3D" id="3.30.420.10">
    <property type="entry name" value="Ribonuclease H-like superfamily/Ribonuclease H"/>
    <property type="match status" value="1"/>
</dbReference>
<dbReference type="EC" id="2.7.7.49" evidence="1"/>
<keyword evidence="8" id="KW-0862">Zinc</keyword>
<dbReference type="Pfam" id="PF00665">
    <property type="entry name" value="rve"/>
    <property type="match status" value="1"/>
</dbReference>
<dbReference type="GO" id="GO:0015074">
    <property type="term" value="P:DNA integration"/>
    <property type="evidence" value="ECO:0007669"/>
    <property type="project" value="InterPro"/>
</dbReference>
<feature type="coiled-coil region" evidence="9">
    <location>
        <begin position="47"/>
        <end position="74"/>
    </location>
</feature>
<dbReference type="InterPro" id="IPR001969">
    <property type="entry name" value="Aspartic_peptidase_AS"/>
</dbReference>
<dbReference type="SUPFAM" id="SSF53098">
    <property type="entry name" value="Ribonuclease H-like"/>
    <property type="match status" value="1"/>
</dbReference>
<feature type="region of interest" description="Disordered" evidence="10">
    <location>
        <begin position="469"/>
        <end position="499"/>
    </location>
</feature>
<reference evidence="15" key="2">
    <citation type="submission" date="2020-10" db="UniProtKB">
        <authorList>
            <consortium name="WormBaseParasite"/>
        </authorList>
    </citation>
    <scope>IDENTIFICATION</scope>
</reference>
<keyword evidence="2" id="KW-0808">Transferase</keyword>
<accession>A0A7E4URW5</accession>
<keyword evidence="6" id="KW-0378">Hydrolase</keyword>
<evidence type="ECO:0000313" key="14">
    <source>
        <dbReference type="Proteomes" id="UP000492821"/>
    </source>
</evidence>
<dbReference type="GO" id="GO:0004190">
    <property type="term" value="F:aspartic-type endopeptidase activity"/>
    <property type="evidence" value="ECO:0007669"/>
    <property type="project" value="InterPro"/>
</dbReference>
<dbReference type="SMART" id="SM00343">
    <property type="entry name" value="ZnF_C2HC"/>
    <property type="match status" value="1"/>
</dbReference>
<keyword evidence="14" id="KW-1185">Reference proteome</keyword>
<dbReference type="FunFam" id="3.30.70.270:FF:000020">
    <property type="entry name" value="Transposon Tf2-6 polyprotein-like Protein"/>
    <property type="match status" value="1"/>
</dbReference>
<feature type="domain" description="CCHC-type" evidence="11">
    <location>
        <begin position="443"/>
        <end position="460"/>
    </location>
</feature>
<dbReference type="InterPro" id="IPR021109">
    <property type="entry name" value="Peptidase_aspartic_dom_sf"/>
</dbReference>
<dbReference type="Gene3D" id="2.40.70.10">
    <property type="entry name" value="Acid Proteases"/>
    <property type="match status" value="1"/>
</dbReference>
<dbReference type="CDD" id="cd09274">
    <property type="entry name" value="RNase_HI_RT_Ty3"/>
    <property type="match status" value="1"/>
</dbReference>
<dbReference type="SUPFAM" id="SSF50630">
    <property type="entry name" value="Acid proteases"/>
    <property type="match status" value="1"/>
</dbReference>
<feature type="domain" description="Reverse transcriptase" evidence="12">
    <location>
        <begin position="1343"/>
        <end position="1523"/>
    </location>
</feature>
<dbReference type="InterPro" id="IPR000477">
    <property type="entry name" value="RT_dom"/>
</dbReference>
<dbReference type="InterPro" id="IPR043502">
    <property type="entry name" value="DNA/RNA_pol_sf"/>
</dbReference>
<keyword evidence="9" id="KW-0175">Coiled coil</keyword>
<dbReference type="InterPro" id="IPR036397">
    <property type="entry name" value="RNaseH_sf"/>
</dbReference>
<keyword evidence="7" id="KW-0695">RNA-directed DNA polymerase</keyword>
<organism evidence="14 15">
    <name type="scientific">Panagrellus redivivus</name>
    <name type="common">Microworm</name>
    <dbReference type="NCBI Taxonomy" id="6233"/>
    <lineage>
        <taxon>Eukaryota</taxon>
        <taxon>Metazoa</taxon>
        <taxon>Ecdysozoa</taxon>
        <taxon>Nematoda</taxon>
        <taxon>Chromadorea</taxon>
        <taxon>Rhabditida</taxon>
        <taxon>Tylenchina</taxon>
        <taxon>Panagrolaimomorpha</taxon>
        <taxon>Panagrolaimoidea</taxon>
        <taxon>Panagrolaimidae</taxon>
        <taxon>Panagrellus</taxon>
    </lineage>
</organism>
<evidence type="ECO:0000256" key="10">
    <source>
        <dbReference type="SAM" id="MobiDB-lite"/>
    </source>
</evidence>
<dbReference type="PANTHER" id="PTHR37984">
    <property type="entry name" value="PROTEIN CBG26694"/>
    <property type="match status" value="1"/>
</dbReference>